<dbReference type="Pfam" id="PF00205">
    <property type="entry name" value="TPP_enzyme_M"/>
    <property type="match status" value="1"/>
</dbReference>
<evidence type="ECO:0000256" key="5">
    <source>
        <dbReference type="ARBA" id="ARBA00022793"/>
    </source>
</evidence>
<dbReference type="PIRSF" id="PIRSF036565">
    <property type="entry name" value="Pyruvt_ip_decrb"/>
    <property type="match status" value="1"/>
</dbReference>
<dbReference type="SUPFAM" id="SSF52518">
    <property type="entry name" value="Thiamin diphosphate-binding fold (THDP-binding)"/>
    <property type="match status" value="2"/>
</dbReference>
<dbReference type="Pfam" id="PF02776">
    <property type="entry name" value="TPP_enzyme_N"/>
    <property type="match status" value="1"/>
</dbReference>
<gene>
    <name evidence="16" type="ORF">CC85DRAFT_284626</name>
</gene>
<dbReference type="GO" id="GO:0005739">
    <property type="term" value="C:mitochondrion"/>
    <property type="evidence" value="ECO:0007669"/>
    <property type="project" value="UniProtKB-SubCell"/>
</dbReference>
<dbReference type="RefSeq" id="XP_018279770.1">
    <property type="nucleotide sequence ID" value="XM_018422825.1"/>
</dbReference>
<dbReference type="STRING" id="879819.A0A0J1B6C8"/>
<dbReference type="InterPro" id="IPR011766">
    <property type="entry name" value="TPP_enzyme_TPP-bd"/>
</dbReference>
<dbReference type="InterPro" id="IPR029035">
    <property type="entry name" value="DHS-like_NAD/FAD-binding_dom"/>
</dbReference>
<feature type="binding site" evidence="11">
    <location>
        <position position="517"/>
    </location>
    <ligand>
        <name>Mg(2+)</name>
        <dbReference type="ChEBI" id="CHEBI:18420"/>
    </ligand>
</feature>
<evidence type="ECO:0000313" key="16">
    <source>
        <dbReference type="EMBL" id="KLT43279.1"/>
    </source>
</evidence>
<feature type="domain" description="Thiamine pyrophosphate enzyme central" evidence="13">
    <location>
        <begin position="243"/>
        <end position="350"/>
    </location>
</feature>
<protein>
    <submittedName>
        <fullName evidence="16">Pyruvate decarboxylase</fullName>
    </submittedName>
</protein>
<dbReference type="Pfam" id="PF02775">
    <property type="entry name" value="TPP_enzyme_C"/>
    <property type="match status" value="1"/>
</dbReference>
<dbReference type="CDD" id="cd07038">
    <property type="entry name" value="TPP_PYR_PDC_IPDC_like"/>
    <property type="match status" value="1"/>
</dbReference>
<dbReference type="GO" id="GO:0000287">
    <property type="term" value="F:magnesium ion binding"/>
    <property type="evidence" value="ECO:0007669"/>
    <property type="project" value="InterPro"/>
</dbReference>
<keyword evidence="4 11" id="KW-0479">Metal-binding</keyword>
<evidence type="ECO:0000256" key="7">
    <source>
        <dbReference type="ARBA" id="ARBA00022946"/>
    </source>
</evidence>
<evidence type="ECO:0000256" key="11">
    <source>
        <dbReference type="PIRSR" id="PIRSR036565-2"/>
    </source>
</evidence>
<feature type="domain" description="Thiamine pyrophosphate enzyme N-terminal TPP-binding" evidence="15">
    <location>
        <begin position="6"/>
        <end position="113"/>
    </location>
</feature>
<dbReference type="GO" id="GO:0005634">
    <property type="term" value="C:nucleus"/>
    <property type="evidence" value="ECO:0007669"/>
    <property type="project" value="TreeGrafter"/>
</dbReference>
<keyword evidence="8 12" id="KW-0786">Thiamine pyrophosphate</keyword>
<dbReference type="Proteomes" id="UP000053611">
    <property type="component" value="Unassembled WGS sequence"/>
</dbReference>
<evidence type="ECO:0000256" key="3">
    <source>
        <dbReference type="ARBA" id="ARBA00007812"/>
    </source>
</evidence>
<accession>A0A0J1B6C8</accession>
<keyword evidence="5" id="KW-0210">Decarboxylase</keyword>
<keyword evidence="6 11" id="KW-0460">Magnesium</keyword>
<keyword evidence="17" id="KW-1185">Reference proteome</keyword>
<dbReference type="InterPro" id="IPR012000">
    <property type="entry name" value="Thiamin_PyroP_enz_cen_dom"/>
</dbReference>
<dbReference type="GeneID" id="28983428"/>
<feature type="binding site" evidence="11">
    <location>
        <position position="490"/>
    </location>
    <ligand>
        <name>Mg(2+)</name>
        <dbReference type="ChEBI" id="CHEBI:18420"/>
    </ligand>
</feature>
<dbReference type="PANTHER" id="PTHR43452">
    <property type="entry name" value="PYRUVATE DECARBOXYLASE"/>
    <property type="match status" value="1"/>
</dbReference>
<dbReference type="EMBL" id="KQ087196">
    <property type="protein sequence ID" value="KLT43279.1"/>
    <property type="molecule type" value="Genomic_DNA"/>
</dbReference>
<evidence type="ECO:0000313" key="17">
    <source>
        <dbReference type="Proteomes" id="UP000053611"/>
    </source>
</evidence>
<dbReference type="InterPro" id="IPR012001">
    <property type="entry name" value="Thiamin_PyroP_enz_TPP-bd_dom"/>
</dbReference>
<keyword evidence="7" id="KW-0809">Transit peptide</keyword>
<dbReference type="FunFam" id="3.40.50.970:FF:000024">
    <property type="entry name" value="Pyruvate decarboxylase isozyme"/>
    <property type="match status" value="1"/>
</dbReference>
<evidence type="ECO:0000256" key="1">
    <source>
        <dbReference type="ARBA" id="ARBA00001964"/>
    </source>
</evidence>
<keyword evidence="10" id="KW-0456">Lyase</keyword>
<organism evidence="16 17">
    <name type="scientific">Cutaneotrichosporon oleaginosum</name>
    <dbReference type="NCBI Taxonomy" id="879819"/>
    <lineage>
        <taxon>Eukaryota</taxon>
        <taxon>Fungi</taxon>
        <taxon>Dikarya</taxon>
        <taxon>Basidiomycota</taxon>
        <taxon>Agaricomycotina</taxon>
        <taxon>Tremellomycetes</taxon>
        <taxon>Trichosporonales</taxon>
        <taxon>Trichosporonaceae</taxon>
        <taxon>Cutaneotrichosporon</taxon>
    </lineage>
</organism>
<evidence type="ECO:0000256" key="2">
    <source>
        <dbReference type="ARBA" id="ARBA00004173"/>
    </source>
</evidence>
<comment type="subcellular location">
    <subcellularLocation>
        <location evidence="2">Mitochondrion</location>
    </subcellularLocation>
</comment>
<feature type="binding site" evidence="11">
    <location>
        <position position="519"/>
    </location>
    <ligand>
        <name>Mg(2+)</name>
        <dbReference type="ChEBI" id="CHEBI:18420"/>
    </ligand>
</feature>
<dbReference type="AlphaFoldDB" id="A0A0J1B6C8"/>
<dbReference type="PANTHER" id="PTHR43452:SF30">
    <property type="entry name" value="PYRUVATE DECARBOXYLASE ISOZYME 1-RELATED"/>
    <property type="match status" value="1"/>
</dbReference>
<dbReference type="InterPro" id="IPR047214">
    <property type="entry name" value="TPP_PDC_IPDC"/>
</dbReference>
<evidence type="ECO:0000256" key="4">
    <source>
        <dbReference type="ARBA" id="ARBA00022723"/>
    </source>
</evidence>
<evidence type="ECO:0000259" key="13">
    <source>
        <dbReference type="Pfam" id="PF00205"/>
    </source>
</evidence>
<dbReference type="GO" id="GO:0030976">
    <property type="term" value="F:thiamine pyrophosphate binding"/>
    <property type="evidence" value="ECO:0007669"/>
    <property type="project" value="InterPro"/>
</dbReference>
<keyword evidence="9" id="KW-0496">Mitochondrion</keyword>
<name>A0A0J1B6C8_9TREE</name>
<evidence type="ECO:0000256" key="10">
    <source>
        <dbReference type="ARBA" id="ARBA00023239"/>
    </source>
</evidence>
<dbReference type="Gene3D" id="3.40.50.1220">
    <property type="entry name" value="TPP-binding domain"/>
    <property type="match status" value="1"/>
</dbReference>
<dbReference type="OrthoDB" id="3970464at2759"/>
<dbReference type="SUPFAM" id="SSF52467">
    <property type="entry name" value="DHS-like NAD/FAD-binding domain"/>
    <property type="match status" value="1"/>
</dbReference>
<dbReference type="InterPro" id="IPR012110">
    <property type="entry name" value="PDC/IPDC-like"/>
</dbReference>
<dbReference type="InterPro" id="IPR029061">
    <property type="entry name" value="THDP-binding"/>
</dbReference>
<comment type="cofactor">
    <cofactor evidence="1">
        <name>thiamine diphosphate</name>
        <dbReference type="ChEBI" id="CHEBI:58937"/>
    </cofactor>
</comment>
<dbReference type="GO" id="GO:0005829">
    <property type="term" value="C:cytosol"/>
    <property type="evidence" value="ECO:0007669"/>
    <property type="project" value="TreeGrafter"/>
</dbReference>
<evidence type="ECO:0000256" key="8">
    <source>
        <dbReference type="ARBA" id="ARBA00023052"/>
    </source>
</evidence>
<keyword evidence="16" id="KW-0670">Pyruvate</keyword>
<evidence type="ECO:0000256" key="12">
    <source>
        <dbReference type="RuleBase" id="RU362132"/>
    </source>
</evidence>
<dbReference type="Gene3D" id="3.40.50.970">
    <property type="match status" value="2"/>
</dbReference>
<comment type="similarity">
    <text evidence="3 12">Belongs to the TPP enzyme family.</text>
</comment>
<evidence type="ECO:0000259" key="15">
    <source>
        <dbReference type="Pfam" id="PF02776"/>
    </source>
</evidence>
<dbReference type="InterPro" id="IPR047213">
    <property type="entry name" value="TPP_PYR_PDC_IPDC-like"/>
</dbReference>
<reference evidence="16 17" key="1">
    <citation type="submission" date="2015-03" db="EMBL/GenBank/DDBJ databases">
        <title>Genomics and transcriptomics of the oil-accumulating basidiomycete yeast T. oleaginosus allow insights into substrate utilization and the diverse evolutionary trajectories of mating systems in fungi.</title>
        <authorList>
            <consortium name="DOE Joint Genome Institute"/>
            <person name="Kourist R."/>
            <person name="Kracht O."/>
            <person name="Bracharz F."/>
            <person name="Lipzen A."/>
            <person name="Nolan M."/>
            <person name="Ohm R."/>
            <person name="Grigoriev I."/>
            <person name="Sun S."/>
            <person name="Heitman J."/>
            <person name="Bruck T."/>
            <person name="Nowrousian M."/>
        </authorList>
    </citation>
    <scope>NUCLEOTIDE SEQUENCE [LARGE SCALE GENOMIC DNA]</scope>
    <source>
        <strain evidence="16 17">IBC0246</strain>
    </source>
</reference>
<sequence>MPDKIHLAQYIVERLKQAGVQSVFGVPGDYNLELLDYFESDPVLTWVGNANELNAAYAADGYARTRPGLAVLVTTFGVGELSALNGIAGCLAERIPVLHIVGAPSTAMQKNQALLHHTLNTPGSFDTFSKMSAPLSCAQALLSQVAPEADTSYSDAFDEALRACLTQCRPAYVELPMDVVRSKVSAKGLENPLPQPSTAPPFEDILLPAKPGSAAPTNQLFQSTDDHFDAPSEVVTEHVVKLITQMYEKAKRPAVLVDACAARFGVGSLVRDLVEKCGIRFFTTPMGKGILDERHPLFGGCYAGSNSLDPVKEELEASDFVLYVGALKSDFNSGSFTVGIPTEHAVRLHSFTTNVGYAAYPTTDIRHVLPLLLPAFQKIKSPAAKRDDLAEKVKVGRVMAPKDKPDEAGGEIVHAWLWQRMAGWFKNNDVIITETGTSSFGLLPVPLPSKCTYVTQVLWGSIGWSVGAALGCALAAAELGGRRTVLFVGDGSFQLTAQELGTIVRRGVPAYIFILNNDGYEIERRIHGKYARYNDIQTYDLQQALPFLGGQKPNIAYESFKVTTQGELDGLLKDPAFGKADKVRLIELVMPRDDAPAGLIKQAELTAKANAE</sequence>
<dbReference type="CDD" id="cd02005">
    <property type="entry name" value="TPP_PDC_IPDC"/>
    <property type="match status" value="1"/>
</dbReference>
<dbReference type="GO" id="GO:0004737">
    <property type="term" value="F:pyruvate decarboxylase activity"/>
    <property type="evidence" value="ECO:0007669"/>
    <property type="project" value="TreeGrafter"/>
</dbReference>
<feature type="domain" description="Thiamine pyrophosphate enzyme TPP-binding" evidence="14">
    <location>
        <begin position="451"/>
        <end position="530"/>
    </location>
</feature>
<proteinExistence type="inferred from homology"/>
<evidence type="ECO:0000259" key="14">
    <source>
        <dbReference type="Pfam" id="PF02775"/>
    </source>
</evidence>
<comment type="cofactor">
    <cofactor evidence="11">
        <name>Mg(2+)</name>
        <dbReference type="ChEBI" id="CHEBI:18420"/>
    </cofactor>
    <text evidence="11">Binds 1 Mg(2+) per subunit.</text>
</comment>
<dbReference type="FunFam" id="3.40.50.970:FF:000019">
    <property type="entry name" value="Pyruvate decarboxylase isozyme"/>
    <property type="match status" value="1"/>
</dbReference>
<evidence type="ECO:0000256" key="9">
    <source>
        <dbReference type="ARBA" id="ARBA00023128"/>
    </source>
</evidence>
<evidence type="ECO:0000256" key="6">
    <source>
        <dbReference type="ARBA" id="ARBA00022842"/>
    </source>
</evidence>
<dbReference type="GO" id="GO:0000949">
    <property type="term" value="P:aromatic amino acid family catabolic process to alcohol via Ehrlich pathway"/>
    <property type="evidence" value="ECO:0007669"/>
    <property type="project" value="TreeGrafter"/>
</dbReference>